<evidence type="ECO:0000259" key="2">
    <source>
        <dbReference type="PROSITE" id="PS50250"/>
    </source>
</evidence>
<dbReference type="Gene3D" id="1.10.10.10">
    <property type="entry name" value="Winged helix-like DNA-binding domain superfamily/Winged helix DNA-binding domain"/>
    <property type="match status" value="1"/>
</dbReference>
<dbReference type="SMART" id="SM00753">
    <property type="entry name" value="PAM"/>
    <property type="match status" value="1"/>
</dbReference>
<dbReference type="PANTHER" id="PTHR12732:SF0">
    <property type="entry name" value="PCI DOMAIN-CONTAINING PROTEIN 2"/>
    <property type="match status" value="1"/>
</dbReference>
<name>A0ABR1VU34_9PEZI</name>
<dbReference type="Pfam" id="PF01399">
    <property type="entry name" value="PCI"/>
    <property type="match status" value="1"/>
</dbReference>
<keyword evidence="4" id="KW-1185">Reference proteome</keyword>
<dbReference type="RefSeq" id="XP_066665657.1">
    <property type="nucleotide sequence ID" value="XM_066813695.1"/>
</dbReference>
<dbReference type="PANTHER" id="PTHR12732">
    <property type="entry name" value="UNCHARACTERIZED PROTEASOME COMPONENT REGION PCI-CONTAINING"/>
    <property type="match status" value="1"/>
</dbReference>
<dbReference type="GeneID" id="92046755"/>
<dbReference type="InterPro" id="IPR045114">
    <property type="entry name" value="Csn12-like"/>
</dbReference>
<organism evidence="3 4">
    <name type="scientific">Apiospora hydei</name>
    <dbReference type="NCBI Taxonomy" id="1337664"/>
    <lineage>
        <taxon>Eukaryota</taxon>
        <taxon>Fungi</taxon>
        <taxon>Dikarya</taxon>
        <taxon>Ascomycota</taxon>
        <taxon>Pezizomycotina</taxon>
        <taxon>Sordariomycetes</taxon>
        <taxon>Xylariomycetidae</taxon>
        <taxon>Amphisphaeriales</taxon>
        <taxon>Apiosporaceae</taxon>
        <taxon>Apiospora</taxon>
    </lineage>
</organism>
<comment type="caution">
    <text evidence="3">The sequence shown here is derived from an EMBL/GenBank/DDBJ whole genome shotgun (WGS) entry which is preliminary data.</text>
</comment>
<dbReference type="InterPro" id="IPR000717">
    <property type="entry name" value="PCI_dom"/>
</dbReference>
<evidence type="ECO:0000313" key="4">
    <source>
        <dbReference type="Proteomes" id="UP001433268"/>
    </source>
</evidence>
<gene>
    <name evidence="3" type="ORF">PG997_009380</name>
</gene>
<sequence length="492" mass="55908">MDSLIKEFRAAYADQLGNDLAKTLTPDVPNNAAQLMSVWESGNSQSVKDDLKFLFVRDKSARLNMSSEEAVGWQEIYYSYWKALGEILAAEGLRKSRVKVRDHPNQWLIVSLVSPSEPLSTSKSPWSINKLTCRILTQTSWTSVYEAWKELTSQIIRGYTNHEFENWTIPCLYVAGKYMRLYAMRADAERGSNGDEMVTNFQDDFDPETEKHKSLEDCARQLNRIFNLCLSDRAPLSESRKWGIYYAINLLFKTYFKLNSAALSKNVLRVLSAGRGDMPDFESFPKSQQVTFKYYEGVLAFLEENYEEAERHLTLAWLLCHKGATRNMELILTYLIPCHLLTTHTLPSAKLLAPFPRLQALFLKLATAIKKGDLRGFHQALQEGEDEFVKRRIYLTLERGRDIALRNLLRKVFIAGGFIEGAEGGAQVRRTRIPVAEFAAAIRMSGGQDIDTDEVECLLANMIYKNLMKGYIAHERGFVVLSKNGAFPGTGV</sequence>
<reference evidence="3 4" key="1">
    <citation type="submission" date="2023-01" db="EMBL/GenBank/DDBJ databases">
        <title>Analysis of 21 Apiospora genomes using comparative genomics revels a genus with tremendous synthesis potential of carbohydrate active enzymes and secondary metabolites.</title>
        <authorList>
            <person name="Sorensen T."/>
        </authorList>
    </citation>
    <scope>NUCLEOTIDE SEQUENCE [LARGE SCALE GENOMIC DNA]</scope>
    <source>
        <strain evidence="3 4">CBS 114990</strain>
    </source>
</reference>
<dbReference type="EMBL" id="JAQQWN010000007">
    <property type="protein sequence ID" value="KAK8074717.1"/>
    <property type="molecule type" value="Genomic_DNA"/>
</dbReference>
<accession>A0ABR1VU34</accession>
<dbReference type="Proteomes" id="UP001433268">
    <property type="component" value="Unassembled WGS sequence"/>
</dbReference>
<evidence type="ECO:0000313" key="3">
    <source>
        <dbReference type="EMBL" id="KAK8074717.1"/>
    </source>
</evidence>
<dbReference type="InterPro" id="IPR036388">
    <property type="entry name" value="WH-like_DNA-bd_sf"/>
</dbReference>
<comment type="similarity">
    <text evidence="1">Belongs to the CSN12 family.</text>
</comment>
<evidence type="ECO:0000256" key="1">
    <source>
        <dbReference type="ARBA" id="ARBA00025771"/>
    </source>
</evidence>
<protein>
    <submittedName>
        <fullName evidence="3">Protein CSN12-like</fullName>
    </submittedName>
</protein>
<proteinExistence type="inferred from homology"/>
<feature type="domain" description="PCI" evidence="2">
    <location>
        <begin position="290"/>
        <end position="486"/>
    </location>
</feature>
<dbReference type="PROSITE" id="PS50250">
    <property type="entry name" value="PCI"/>
    <property type="match status" value="1"/>
</dbReference>